<dbReference type="InterPro" id="IPR013766">
    <property type="entry name" value="Thioredoxin_domain"/>
</dbReference>
<dbReference type="Proteomes" id="UP000177371">
    <property type="component" value="Unassembled WGS sequence"/>
</dbReference>
<proteinExistence type="inferred from homology"/>
<keyword evidence="4" id="KW-1015">Disulfide bond</keyword>
<dbReference type="AlphaFoldDB" id="A0A1F4V408"/>
<dbReference type="InterPro" id="IPR036249">
    <property type="entry name" value="Thioredoxin-like_sf"/>
</dbReference>
<dbReference type="STRING" id="1802610.A2W32_00805"/>
<dbReference type="InterPro" id="IPR012336">
    <property type="entry name" value="Thioredoxin-like_fold"/>
</dbReference>
<keyword evidence="3" id="KW-0560">Oxidoreductase</keyword>
<feature type="transmembrane region" description="Helical" evidence="6">
    <location>
        <begin position="15"/>
        <end position="34"/>
    </location>
</feature>
<evidence type="ECO:0000256" key="1">
    <source>
        <dbReference type="ARBA" id="ARBA00005791"/>
    </source>
</evidence>
<evidence type="ECO:0000259" key="7">
    <source>
        <dbReference type="PROSITE" id="PS51352"/>
    </source>
</evidence>
<evidence type="ECO:0000256" key="2">
    <source>
        <dbReference type="ARBA" id="ARBA00022729"/>
    </source>
</evidence>
<dbReference type="Pfam" id="PF13462">
    <property type="entry name" value="Thioredoxin_4"/>
    <property type="match status" value="1"/>
</dbReference>
<evidence type="ECO:0000256" key="4">
    <source>
        <dbReference type="ARBA" id="ARBA00023157"/>
    </source>
</evidence>
<keyword evidence="6" id="KW-0472">Membrane</keyword>
<evidence type="ECO:0000313" key="8">
    <source>
        <dbReference type="EMBL" id="OGC51233.1"/>
    </source>
</evidence>
<keyword evidence="6" id="KW-0812">Transmembrane</keyword>
<evidence type="ECO:0000256" key="6">
    <source>
        <dbReference type="SAM" id="Phobius"/>
    </source>
</evidence>
<keyword evidence="2" id="KW-0732">Signal</keyword>
<comment type="caution">
    <text evidence="8">The sequence shown here is derived from an EMBL/GenBank/DDBJ whole genome shotgun (WGS) entry which is preliminary data.</text>
</comment>
<evidence type="ECO:0000313" key="9">
    <source>
        <dbReference type="Proteomes" id="UP000177371"/>
    </source>
</evidence>
<comment type="similarity">
    <text evidence="1">Belongs to the thioredoxin family. DsbA subfamily.</text>
</comment>
<protein>
    <recommendedName>
        <fullName evidence="7">Thioredoxin domain-containing protein</fullName>
    </recommendedName>
</protein>
<reference evidence="8 9" key="1">
    <citation type="journal article" date="2016" name="Nat. Commun.">
        <title>Thousands of microbial genomes shed light on interconnected biogeochemical processes in an aquifer system.</title>
        <authorList>
            <person name="Anantharaman K."/>
            <person name="Brown C.T."/>
            <person name="Hug L.A."/>
            <person name="Sharon I."/>
            <person name="Castelle C.J."/>
            <person name="Probst A.J."/>
            <person name="Thomas B.C."/>
            <person name="Singh A."/>
            <person name="Wilkins M.J."/>
            <person name="Karaoz U."/>
            <person name="Brodie E.L."/>
            <person name="Williams K.H."/>
            <person name="Hubbard S.S."/>
            <person name="Banfield J.F."/>
        </authorList>
    </citation>
    <scope>NUCLEOTIDE SEQUENCE [LARGE SCALE GENOMIC DNA]</scope>
</reference>
<dbReference type="Gene3D" id="3.40.30.10">
    <property type="entry name" value="Glutaredoxin"/>
    <property type="match status" value="1"/>
</dbReference>
<dbReference type="PANTHER" id="PTHR13887">
    <property type="entry name" value="GLUTATHIONE S-TRANSFERASE KAPPA"/>
    <property type="match status" value="1"/>
</dbReference>
<feature type="domain" description="Thioredoxin" evidence="7">
    <location>
        <begin position="66"/>
        <end position="268"/>
    </location>
</feature>
<accession>A0A1F4V408</accession>
<gene>
    <name evidence="8" type="ORF">A2W32_00805</name>
</gene>
<dbReference type="SUPFAM" id="SSF52833">
    <property type="entry name" value="Thioredoxin-like"/>
    <property type="match status" value="1"/>
</dbReference>
<dbReference type="EMBL" id="MEUT01000026">
    <property type="protein sequence ID" value="OGC51233.1"/>
    <property type="molecule type" value="Genomic_DNA"/>
</dbReference>
<sequence>MNEEKVESWNILNKYVPFAVVIGLVAGSFYLGVLTSKVSIYEKQLGIGNGQGNTLGQKAVVAANPPSNPSPSNNPSAAPAVAKDVKVDPVSATDHIRGNKNARIALIEYSDLECPFCKRFHPTAQQVVDTYKDQVVWVYRQFPLTQLHSQAKKEAEATECAAKLGGNAGFWKMTDKIFEVTPSNNGLDLTTLPDLASQIGLDKTAFTTCLDSGEMADKVDAQEQSGVNSGVNGTPGNFLLDTKTGKTVEIPGAVPFDTIKQAIDAMLKQ</sequence>
<dbReference type="PANTHER" id="PTHR13887:SF14">
    <property type="entry name" value="DISULFIDE BOND FORMATION PROTEIN D"/>
    <property type="match status" value="1"/>
</dbReference>
<dbReference type="GO" id="GO:0016491">
    <property type="term" value="F:oxidoreductase activity"/>
    <property type="evidence" value="ECO:0007669"/>
    <property type="project" value="UniProtKB-KW"/>
</dbReference>
<organism evidence="8 9">
    <name type="scientific">candidate division WWE3 bacterium RBG_16_37_10</name>
    <dbReference type="NCBI Taxonomy" id="1802610"/>
    <lineage>
        <taxon>Bacteria</taxon>
        <taxon>Katanobacteria</taxon>
    </lineage>
</organism>
<keyword evidence="5" id="KW-0676">Redox-active center</keyword>
<dbReference type="PROSITE" id="PS51352">
    <property type="entry name" value="THIOREDOXIN_2"/>
    <property type="match status" value="1"/>
</dbReference>
<name>A0A1F4V408_UNCKA</name>
<evidence type="ECO:0000256" key="5">
    <source>
        <dbReference type="ARBA" id="ARBA00023284"/>
    </source>
</evidence>
<evidence type="ECO:0000256" key="3">
    <source>
        <dbReference type="ARBA" id="ARBA00023002"/>
    </source>
</evidence>
<keyword evidence="6" id="KW-1133">Transmembrane helix</keyword>